<protein>
    <submittedName>
        <fullName evidence="3">P-type ATPase, putative</fullName>
    </submittedName>
</protein>
<dbReference type="PANTHER" id="PTHR24092">
    <property type="entry name" value="PROBABLE PHOSPHOLIPID-TRANSPORTING ATPASE"/>
    <property type="match status" value="1"/>
</dbReference>
<gene>
    <name evidence="3" type="ORF">EMWEY_00048820</name>
</gene>
<dbReference type="VEuPathDB" id="ToxoDB:EMWEY_00048820"/>
<dbReference type="RefSeq" id="XP_013334870.1">
    <property type="nucleotide sequence ID" value="XM_013479416.1"/>
</dbReference>
<dbReference type="SUPFAM" id="SSF81653">
    <property type="entry name" value="Calcium ATPase, transduction domain A"/>
    <property type="match status" value="1"/>
</dbReference>
<dbReference type="GeneID" id="25338868"/>
<dbReference type="GO" id="GO:0045332">
    <property type="term" value="P:phospholipid translocation"/>
    <property type="evidence" value="ECO:0007669"/>
    <property type="project" value="TreeGrafter"/>
</dbReference>
<feature type="region of interest" description="Disordered" evidence="1">
    <location>
        <begin position="351"/>
        <end position="375"/>
    </location>
</feature>
<feature type="non-terminal residue" evidence="3">
    <location>
        <position position="469"/>
    </location>
</feature>
<dbReference type="InterPro" id="IPR008250">
    <property type="entry name" value="ATPase_P-typ_transduc_dom_A_sf"/>
</dbReference>
<dbReference type="Pfam" id="PF16209">
    <property type="entry name" value="PhoLip_ATPase_N"/>
    <property type="match status" value="1"/>
</dbReference>
<dbReference type="Gene3D" id="2.70.150.10">
    <property type="entry name" value="Calcium-transporting ATPase, cytoplasmic transduction domain A"/>
    <property type="match status" value="1"/>
</dbReference>
<evidence type="ECO:0000313" key="3">
    <source>
        <dbReference type="EMBL" id="CDJ58224.1"/>
    </source>
</evidence>
<feature type="domain" description="P-type ATPase N-terminal" evidence="2">
    <location>
        <begin position="84"/>
        <end position="129"/>
    </location>
</feature>
<organism evidence="3 4">
    <name type="scientific">Eimeria maxima</name>
    <name type="common">Coccidian parasite</name>
    <dbReference type="NCBI Taxonomy" id="5804"/>
    <lineage>
        <taxon>Eukaryota</taxon>
        <taxon>Sar</taxon>
        <taxon>Alveolata</taxon>
        <taxon>Apicomplexa</taxon>
        <taxon>Conoidasida</taxon>
        <taxon>Coccidia</taxon>
        <taxon>Eucoccidiorida</taxon>
        <taxon>Eimeriorina</taxon>
        <taxon>Eimeriidae</taxon>
        <taxon>Eimeria</taxon>
    </lineage>
</organism>
<dbReference type="PANTHER" id="PTHR24092:SF150">
    <property type="entry name" value="PHOSPHOLIPID-TRANSPORTING ATPASE"/>
    <property type="match status" value="1"/>
</dbReference>
<accession>U6M6Z3</accession>
<dbReference type="GO" id="GO:0140326">
    <property type="term" value="F:ATPase-coupled intramembrane lipid transporter activity"/>
    <property type="evidence" value="ECO:0007669"/>
    <property type="project" value="TreeGrafter"/>
</dbReference>
<dbReference type="EMBL" id="HG719536">
    <property type="protein sequence ID" value="CDJ58224.1"/>
    <property type="molecule type" value="Genomic_DNA"/>
</dbReference>
<reference evidence="3" key="1">
    <citation type="submission" date="2013-10" db="EMBL/GenBank/DDBJ databases">
        <title>Genomic analysis of the causative agents of coccidiosis in chickens.</title>
        <authorList>
            <person name="Reid A.J."/>
            <person name="Blake D."/>
            <person name="Billington K."/>
            <person name="Browne H."/>
            <person name="Dunn M."/>
            <person name="Hung S."/>
            <person name="Kawahara F."/>
            <person name="Miranda-Saavedra D."/>
            <person name="Mourier T."/>
            <person name="Nagra H."/>
            <person name="Otto T.D."/>
            <person name="Rawlings N."/>
            <person name="Sanchez A."/>
            <person name="Sanders M."/>
            <person name="Subramaniam C."/>
            <person name="Tay Y."/>
            <person name="Dear P."/>
            <person name="Doerig C."/>
            <person name="Gruber A."/>
            <person name="Parkinson J."/>
            <person name="Shirley M."/>
            <person name="Wan K.L."/>
            <person name="Berriman M."/>
            <person name="Tomley F."/>
            <person name="Pain A."/>
        </authorList>
    </citation>
    <scope>NUCLEOTIDE SEQUENCE [LARGE SCALE GENOMIC DNA]</scope>
    <source>
        <strain evidence="3">Weybridge</strain>
    </source>
</reference>
<keyword evidence="4" id="KW-1185">Reference proteome</keyword>
<name>U6M6Z3_EIMMA</name>
<evidence type="ECO:0000259" key="2">
    <source>
        <dbReference type="Pfam" id="PF16209"/>
    </source>
</evidence>
<reference evidence="3" key="2">
    <citation type="submission" date="2013-10" db="EMBL/GenBank/DDBJ databases">
        <authorList>
            <person name="Aslett M."/>
        </authorList>
    </citation>
    <scope>NUCLEOTIDE SEQUENCE [LARGE SCALE GENOMIC DNA]</scope>
    <source>
        <strain evidence="3">Weybridge</strain>
    </source>
</reference>
<dbReference type="InterPro" id="IPR023298">
    <property type="entry name" value="ATPase_P-typ_TM_dom_sf"/>
</dbReference>
<proteinExistence type="predicted"/>
<dbReference type="AlphaFoldDB" id="U6M6Z3"/>
<evidence type="ECO:0000256" key="1">
    <source>
        <dbReference type="SAM" id="MobiDB-lite"/>
    </source>
</evidence>
<feature type="region of interest" description="Disordered" evidence="1">
    <location>
        <begin position="303"/>
        <end position="324"/>
    </location>
</feature>
<feature type="compositionally biased region" description="Polar residues" evidence="1">
    <location>
        <begin position="306"/>
        <end position="320"/>
    </location>
</feature>
<dbReference type="SUPFAM" id="SSF81665">
    <property type="entry name" value="Calcium ATPase, transmembrane domain M"/>
    <property type="match status" value="1"/>
</dbReference>
<dbReference type="OrthoDB" id="397106at2759"/>
<dbReference type="InterPro" id="IPR032631">
    <property type="entry name" value="P-type_ATPase_N"/>
</dbReference>
<dbReference type="Proteomes" id="UP000030763">
    <property type="component" value="Unassembled WGS sequence"/>
</dbReference>
<evidence type="ECO:0000313" key="4">
    <source>
        <dbReference type="Proteomes" id="UP000030763"/>
    </source>
</evidence>
<dbReference type="GO" id="GO:0005886">
    <property type="term" value="C:plasma membrane"/>
    <property type="evidence" value="ECO:0007669"/>
    <property type="project" value="TreeGrafter"/>
</dbReference>
<sequence length="469" mass="51517">MGLWARLCPRVCGAEWPVQLLWLVLEKLGFERWAVKFEEGSAQQKRLGNLVVRTHAAAAAQQQQQQYQQPECPANTALGLSSWTNCVRTTQYTWWSFLPLNLLSQITQPANFYFLIMALLQTLPQISDSDGMPTFLFPLGLVMVITAAKDGYENLSRARADRMENARRCSVCTPQGLTTVAWADLTPGSIVKLSADEAVPADLVLLNCADPCGVAYVDSVQLDGETNLKNKMCIPNIAALVQNDADAARLKLEIHYEVPSAELYKFSGTMLLLPSADGNGSAAAVAAAKADAAISPGSLHMAASPMVSTHSNGGQQQMTEKQPHQEEMLLLQQQQDDDLLVGGITAQGSSQSALLQQEQQQEPLQPQQPQQQQQQQQQYAVDISQFVWRGATVRSTEWIYGLVVYTGHQTRIMKNTKQRELKYSRTQVVYNQHAVLLAIAQPVVCPVDDVGSAANVSLYGSRGLVARYV</sequence>
<feature type="compositionally biased region" description="Low complexity" evidence="1">
    <location>
        <begin position="354"/>
        <end position="375"/>
    </location>
</feature>